<evidence type="ECO:0000256" key="14">
    <source>
        <dbReference type="ARBA" id="ARBA00049402"/>
    </source>
</evidence>
<dbReference type="RefSeq" id="WP_007134429.1">
    <property type="nucleotide sequence ID" value="NZ_CABKPN010000001.1"/>
</dbReference>
<dbReference type="Proteomes" id="UP001196873">
    <property type="component" value="Unassembled WGS sequence"/>
</dbReference>
<dbReference type="GO" id="GO:0005829">
    <property type="term" value="C:cytosol"/>
    <property type="evidence" value="ECO:0007669"/>
    <property type="project" value="TreeGrafter"/>
</dbReference>
<feature type="domain" description="Phosphoribosyltransferase" evidence="16">
    <location>
        <begin position="20"/>
        <end position="163"/>
    </location>
</feature>
<dbReference type="Gene3D" id="3.40.50.2020">
    <property type="match status" value="1"/>
</dbReference>
<evidence type="ECO:0000313" key="17">
    <source>
        <dbReference type="EMBL" id="MBW4865491.1"/>
    </source>
</evidence>
<comment type="similarity">
    <text evidence="4 15">Belongs to the purine/pyrimidine phosphoribosyltransferase family.</text>
</comment>
<comment type="catalytic activity">
    <reaction evidence="13">
        <text>GMP + diphosphate = guanine + 5-phospho-alpha-D-ribose 1-diphosphate</text>
        <dbReference type="Rhea" id="RHEA:25424"/>
        <dbReference type="ChEBI" id="CHEBI:16235"/>
        <dbReference type="ChEBI" id="CHEBI:33019"/>
        <dbReference type="ChEBI" id="CHEBI:58017"/>
        <dbReference type="ChEBI" id="CHEBI:58115"/>
        <dbReference type="EC" id="2.4.2.8"/>
    </reaction>
    <physiologicalReaction direction="right-to-left" evidence="13">
        <dbReference type="Rhea" id="RHEA:25426"/>
    </physiologicalReaction>
</comment>
<name>A0AAW4NKD5_9BACT</name>
<dbReference type="CDD" id="cd06223">
    <property type="entry name" value="PRTases_typeI"/>
    <property type="match status" value="1"/>
</dbReference>
<evidence type="ECO:0000256" key="4">
    <source>
        <dbReference type="ARBA" id="ARBA00008391"/>
    </source>
</evidence>
<evidence type="ECO:0000256" key="5">
    <source>
        <dbReference type="ARBA" id="ARBA00011895"/>
    </source>
</evidence>
<reference evidence="17" key="1">
    <citation type="submission" date="2021-07" db="EMBL/GenBank/DDBJ databases">
        <title>Genomic diversity and antimicrobial resistance of Prevotella spp. isolated from chronic lung disease airways.</title>
        <authorList>
            <person name="Webb K.A."/>
            <person name="Olagoke O.S."/>
            <person name="Baird T."/>
            <person name="Neill J."/>
            <person name="Pham A."/>
            <person name="Wells T.J."/>
            <person name="Ramsay K.A."/>
            <person name="Bell S.C."/>
            <person name="Sarovich D.S."/>
            <person name="Price E.P."/>
        </authorList>
    </citation>
    <scope>NUCLEOTIDE SEQUENCE</scope>
    <source>
        <strain evidence="17">SCHI0047.S.3</strain>
    </source>
</reference>
<evidence type="ECO:0000256" key="8">
    <source>
        <dbReference type="ARBA" id="ARBA00022679"/>
    </source>
</evidence>
<dbReference type="GeneID" id="78497109"/>
<sequence>MSIVKIKDLTFKTFIPEAEIQQRVKAVAEKINKDLADKNPLFLAVLNGSFIFAADLMRNITIPCEISFVKLASYQGTTSTGKIKEVIGLNEDLAGRTVVIVEDIVDTGLTMKQMIESLGTRNPESIHICSLLVKPDKLKVPLNIEYVAMEIPNDFIVGYGLDYDQQGRQLRDIYTIVEEK</sequence>
<keyword evidence="7 15" id="KW-0328">Glycosyltransferase</keyword>
<dbReference type="EMBL" id="JAHXRF010000007">
    <property type="protein sequence ID" value="MBW4865491.1"/>
    <property type="molecule type" value="Genomic_DNA"/>
</dbReference>
<dbReference type="GO" id="GO:0004422">
    <property type="term" value="F:hypoxanthine phosphoribosyltransferase activity"/>
    <property type="evidence" value="ECO:0007669"/>
    <property type="project" value="InterPro"/>
</dbReference>
<dbReference type="GO" id="GO:0006178">
    <property type="term" value="P:guanine salvage"/>
    <property type="evidence" value="ECO:0007669"/>
    <property type="project" value="TreeGrafter"/>
</dbReference>
<keyword evidence="10 15" id="KW-0660">Purine salvage</keyword>
<comment type="pathway">
    <text evidence="3 15">Purine metabolism; IMP biosynthesis via salvage pathway; IMP from hypoxanthine: step 1/1.</text>
</comment>
<dbReference type="InterPro" id="IPR005904">
    <property type="entry name" value="Hxn_phspho_trans"/>
</dbReference>
<evidence type="ECO:0000256" key="1">
    <source>
        <dbReference type="ARBA" id="ARBA00001946"/>
    </source>
</evidence>
<evidence type="ECO:0000256" key="12">
    <source>
        <dbReference type="ARBA" id="ARBA00022842"/>
    </source>
</evidence>
<dbReference type="InterPro" id="IPR029057">
    <property type="entry name" value="PRTase-like"/>
</dbReference>
<evidence type="ECO:0000256" key="11">
    <source>
        <dbReference type="ARBA" id="ARBA00022741"/>
    </source>
</evidence>
<evidence type="ECO:0000256" key="7">
    <source>
        <dbReference type="ARBA" id="ARBA00022676"/>
    </source>
</evidence>
<evidence type="ECO:0000256" key="13">
    <source>
        <dbReference type="ARBA" id="ARBA00048811"/>
    </source>
</evidence>
<dbReference type="EC" id="2.4.2.8" evidence="5 15"/>
<dbReference type="NCBIfam" id="TIGR01203">
    <property type="entry name" value="HGPRTase"/>
    <property type="match status" value="1"/>
</dbReference>
<evidence type="ECO:0000256" key="10">
    <source>
        <dbReference type="ARBA" id="ARBA00022726"/>
    </source>
</evidence>
<dbReference type="InterPro" id="IPR000836">
    <property type="entry name" value="PRTase_dom"/>
</dbReference>
<dbReference type="GO" id="GO:0032263">
    <property type="term" value="P:GMP salvage"/>
    <property type="evidence" value="ECO:0007669"/>
    <property type="project" value="TreeGrafter"/>
</dbReference>
<keyword evidence="6 15" id="KW-0963">Cytoplasm</keyword>
<dbReference type="GO" id="GO:0032264">
    <property type="term" value="P:IMP salvage"/>
    <property type="evidence" value="ECO:0007669"/>
    <property type="project" value="TreeGrafter"/>
</dbReference>
<protein>
    <recommendedName>
        <fullName evidence="5 15">Hypoxanthine phosphoribosyltransferase</fullName>
        <ecNumber evidence="5 15">2.4.2.8</ecNumber>
    </recommendedName>
</protein>
<dbReference type="GO" id="GO:0000287">
    <property type="term" value="F:magnesium ion binding"/>
    <property type="evidence" value="ECO:0007669"/>
    <property type="project" value="TreeGrafter"/>
</dbReference>
<gene>
    <name evidence="17" type="primary">hpt</name>
    <name evidence="17" type="ORF">KZY68_05565</name>
</gene>
<comment type="catalytic activity">
    <reaction evidence="14">
        <text>IMP + diphosphate = hypoxanthine + 5-phospho-alpha-D-ribose 1-diphosphate</text>
        <dbReference type="Rhea" id="RHEA:17973"/>
        <dbReference type="ChEBI" id="CHEBI:17368"/>
        <dbReference type="ChEBI" id="CHEBI:33019"/>
        <dbReference type="ChEBI" id="CHEBI:58017"/>
        <dbReference type="ChEBI" id="CHEBI:58053"/>
        <dbReference type="EC" id="2.4.2.8"/>
    </reaction>
    <physiologicalReaction direction="right-to-left" evidence="14">
        <dbReference type="Rhea" id="RHEA:17975"/>
    </physiologicalReaction>
</comment>
<comment type="cofactor">
    <cofactor evidence="1 15">
        <name>Mg(2+)</name>
        <dbReference type="ChEBI" id="CHEBI:18420"/>
    </cofactor>
</comment>
<dbReference type="PANTHER" id="PTHR43340">
    <property type="entry name" value="HYPOXANTHINE-GUANINE PHOSPHORIBOSYLTRANSFERASE"/>
    <property type="match status" value="1"/>
</dbReference>
<dbReference type="SUPFAM" id="SSF53271">
    <property type="entry name" value="PRTase-like"/>
    <property type="match status" value="1"/>
</dbReference>
<comment type="caution">
    <text evidence="17">The sequence shown here is derived from an EMBL/GenBank/DDBJ whole genome shotgun (WGS) entry which is preliminary data.</text>
</comment>
<evidence type="ECO:0000256" key="2">
    <source>
        <dbReference type="ARBA" id="ARBA00004496"/>
    </source>
</evidence>
<evidence type="ECO:0000256" key="9">
    <source>
        <dbReference type="ARBA" id="ARBA00022723"/>
    </source>
</evidence>
<keyword evidence="11 15" id="KW-0547">Nucleotide-binding</keyword>
<dbReference type="AlphaFoldDB" id="A0AAW4NKD5"/>
<evidence type="ECO:0000256" key="3">
    <source>
        <dbReference type="ARBA" id="ARBA00004669"/>
    </source>
</evidence>
<evidence type="ECO:0000259" key="16">
    <source>
        <dbReference type="Pfam" id="PF00156"/>
    </source>
</evidence>
<accession>A0AAW4NKD5</accession>
<keyword evidence="9 15" id="KW-0479">Metal-binding</keyword>
<proteinExistence type="inferred from homology"/>
<dbReference type="GO" id="GO:0000166">
    <property type="term" value="F:nucleotide binding"/>
    <property type="evidence" value="ECO:0007669"/>
    <property type="project" value="UniProtKB-KW"/>
</dbReference>
<evidence type="ECO:0000256" key="15">
    <source>
        <dbReference type="RuleBase" id="RU364099"/>
    </source>
</evidence>
<comment type="subcellular location">
    <subcellularLocation>
        <location evidence="2 15">Cytoplasm</location>
    </subcellularLocation>
</comment>
<dbReference type="Pfam" id="PF00156">
    <property type="entry name" value="Pribosyltran"/>
    <property type="match status" value="1"/>
</dbReference>
<evidence type="ECO:0000256" key="6">
    <source>
        <dbReference type="ARBA" id="ARBA00022490"/>
    </source>
</evidence>
<dbReference type="GO" id="GO:0046100">
    <property type="term" value="P:hypoxanthine metabolic process"/>
    <property type="evidence" value="ECO:0007669"/>
    <property type="project" value="TreeGrafter"/>
</dbReference>
<dbReference type="GO" id="GO:0006166">
    <property type="term" value="P:purine ribonucleoside salvage"/>
    <property type="evidence" value="ECO:0007669"/>
    <property type="project" value="UniProtKB-KW"/>
</dbReference>
<dbReference type="PANTHER" id="PTHR43340:SF1">
    <property type="entry name" value="HYPOXANTHINE PHOSPHORIBOSYLTRANSFERASE"/>
    <property type="match status" value="1"/>
</dbReference>
<evidence type="ECO:0000313" key="18">
    <source>
        <dbReference type="Proteomes" id="UP001196873"/>
    </source>
</evidence>
<dbReference type="InterPro" id="IPR050408">
    <property type="entry name" value="HGPRT"/>
</dbReference>
<keyword evidence="12 15" id="KW-0460">Magnesium</keyword>
<keyword evidence="8 15" id="KW-0808">Transferase</keyword>
<organism evidence="17 18">
    <name type="scientific">Segatella salivae</name>
    <dbReference type="NCBI Taxonomy" id="228604"/>
    <lineage>
        <taxon>Bacteria</taxon>
        <taxon>Pseudomonadati</taxon>
        <taxon>Bacteroidota</taxon>
        <taxon>Bacteroidia</taxon>
        <taxon>Bacteroidales</taxon>
        <taxon>Prevotellaceae</taxon>
        <taxon>Segatella</taxon>
    </lineage>
</organism>